<evidence type="ECO:0000313" key="7">
    <source>
        <dbReference type="EMBL" id="QMS85017.1"/>
    </source>
</evidence>
<dbReference type="InterPro" id="IPR011538">
    <property type="entry name" value="Nuo51_FMN-bd"/>
</dbReference>
<dbReference type="Proteomes" id="UP000514720">
    <property type="component" value="Chromosome"/>
</dbReference>
<dbReference type="PROSITE" id="PS51379">
    <property type="entry name" value="4FE4S_FER_2"/>
    <property type="match status" value="2"/>
</dbReference>
<evidence type="ECO:0000256" key="3">
    <source>
        <dbReference type="ARBA" id="ARBA00022723"/>
    </source>
</evidence>
<dbReference type="Pfam" id="PF10531">
    <property type="entry name" value="SLBB"/>
    <property type="match status" value="1"/>
</dbReference>
<dbReference type="PROSITE" id="PS00198">
    <property type="entry name" value="4FE4S_FER_1"/>
    <property type="match status" value="1"/>
</dbReference>
<feature type="domain" description="4Fe-4S ferredoxin-type" evidence="6">
    <location>
        <begin position="538"/>
        <end position="568"/>
    </location>
</feature>
<keyword evidence="5" id="KW-0411">Iron-sulfur</keyword>
<dbReference type="InterPro" id="IPR037207">
    <property type="entry name" value="Nuop51_4Fe4S-bd_sf"/>
</dbReference>
<dbReference type="InterPro" id="IPR036249">
    <property type="entry name" value="Thioredoxin-like_sf"/>
</dbReference>
<dbReference type="InterPro" id="IPR019575">
    <property type="entry name" value="Nuop51_4Fe4S-bd"/>
</dbReference>
<evidence type="ECO:0000259" key="6">
    <source>
        <dbReference type="PROSITE" id="PS51379"/>
    </source>
</evidence>
<dbReference type="SMART" id="SM00928">
    <property type="entry name" value="NADH_4Fe-4S"/>
    <property type="match status" value="1"/>
</dbReference>
<dbReference type="SUPFAM" id="SSF140490">
    <property type="entry name" value="Nqo1C-terminal domain-like"/>
    <property type="match status" value="1"/>
</dbReference>
<dbReference type="Pfam" id="PF14697">
    <property type="entry name" value="Fer4_21"/>
    <property type="match status" value="1"/>
</dbReference>
<organism evidence="7 8">
    <name type="scientific">Candidatus Xianfuyuplasma coldseepsis</name>
    <dbReference type="NCBI Taxonomy" id="2782163"/>
    <lineage>
        <taxon>Bacteria</taxon>
        <taxon>Bacillati</taxon>
        <taxon>Mycoplasmatota</taxon>
        <taxon>Mollicutes</taxon>
        <taxon>Candidatus Izemoplasmatales</taxon>
        <taxon>Candidatus Izemoplasmataceae</taxon>
        <taxon>Candidatus Xianfuyuplasma</taxon>
    </lineage>
</organism>
<dbReference type="GO" id="GO:0008137">
    <property type="term" value="F:NADH dehydrogenase (ubiquinone) activity"/>
    <property type="evidence" value="ECO:0007669"/>
    <property type="project" value="InterPro"/>
</dbReference>
<dbReference type="InterPro" id="IPR037225">
    <property type="entry name" value="Nuo51_FMN-bd_sf"/>
</dbReference>
<comment type="similarity">
    <text evidence="1">Belongs to the complex I 51 kDa subunit family.</text>
</comment>
<evidence type="ECO:0000256" key="4">
    <source>
        <dbReference type="ARBA" id="ARBA00023004"/>
    </source>
</evidence>
<dbReference type="GO" id="GO:0046872">
    <property type="term" value="F:metal ion binding"/>
    <property type="evidence" value="ECO:0007669"/>
    <property type="project" value="UniProtKB-KW"/>
</dbReference>
<keyword evidence="8" id="KW-1185">Reference proteome</keyword>
<dbReference type="Gene3D" id="6.10.250.1450">
    <property type="match status" value="1"/>
</dbReference>
<dbReference type="SUPFAM" id="SSF52833">
    <property type="entry name" value="Thioredoxin-like"/>
    <property type="match status" value="1"/>
</dbReference>
<dbReference type="Pfam" id="PF01257">
    <property type="entry name" value="2Fe-2S_thioredx"/>
    <property type="match status" value="1"/>
</dbReference>
<dbReference type="Pfam" id="PF10589">
    <property type="entry name" value="NADH_4Fe-4S"/>
    <property type="match status" value="1"/>
</dbReference>
<gene>
    <name evidence="7" type="primary">nuoF</name>
    <name evidence="7" type="ORF">G4Z02_04360</name>
</gene>
<dbReference type="Pfam" id="PF01512">
    <property type="entry name" value="Complex1_51K"/>
    <property type="match status" value="1"/>
</dbReference>
<dbReference type="Gene3D" id="3.40.50.11540">
    <property type="entry name" value="NADH-ubiquinone oxidoreductase 51kDa subunit"/>
    <property type="match status" value="1"/>
</dbReference>
<dbReference type="InterPro" id="IPR019554">
    <property type="entry name" value="Soluble_ligand-bd"/>
</dbReference>
<dbReference type="RefSeq" id="WP_258878643.1">
    <property type="nucleotide sequence ID" value="NZ_CP048914.1"/>
</dbReference>
<dbReference type="SUPFAM" id="SSF142019">
    <property type="entry name" value="Nqo1 FMN-binding domain-like"/>
    <property type="match status" value="1"/>
</dbReference>
<dbReference type="SUPFAM" id="SSF142984">
    <property type="entry name" value="Nqo1 middle domain-like"/>
    <property type="match status" value="1"/>
</dbReference>
<evidence type="ECO:0000256" key="5">
    <source>
        <dbReference type="ARBA" id="ARBA00023014"/>
    </source>
</evidence>
<evidence type="ECO:0000256" key="1">
    <source>
        <dbReference type="ARBA" id="ARBA00007523"/>
    </source>
</evidence>
<dbReference type="Gene3D" id="3.10.20.600">
    <property type="match status" value="1"/>
</dbReference>
<keyword evidence="3" id="KW-0479">Metal-binding</keyword>
<dbReference type="CDD" id="cd02980">
    <property type="entry name" value="TRX_Fd_family"/>
    <property type="match status" value="1"/>
</dbReference>
<dbReference type="AlphaFoldDB" id="A0A7L7KQR9"/>
<keyword evidence="4" id="KW-0408">Iron</keyword>
<reference evidence="7 8" key="1">
    <citation type="submission" date="2020-02" db="EMBL/GenBank/DDBJ databases">
        <authorList>
            <person name="Zheng R.K."/>
            <person name="Sun C.M."/>
        </authorList>
    </citation>
    <scope>NUCLEOTIDE SEQUENCE [LARGE SCALE GENOMIC DNA]</scope>
    <source>
        <strain evidence="8">zrk13</strain>
    </source>
</reference>
<keyword evidence="2" id="KW-0004">4Fe-4S</keyword>
<dbReference type="SUPFAM" id="SSF54862">
    <property type="entry name" value="4Fe-4S ferredoxins"/>
    <property type="match status" value="1"/>
</dbReference>
<dbReference type="NCBIfam" id="NF010120">
    <property type="entry name" value="PRK13596.1"/>
    <property type="match status" value="1"/>
</dbReference>
<evidence type="ECO:0000256" key="2">
    <source>
        <dbReference type="ARBA" id="ARBA00022485"/>
    </source>
</evidence>
<dbReference type="InterPro" id="IPR001949">
    <property type="entry name" value="NADH-UbQ_OxRdtase_51kDa_CS"/>
</dbReference>
<dbReference type="InterPro" id="IPR017900">
    <property type="entry name" value="4Fe4S_Fe_S_CS"/>
</dbReference>
<accession>A0A7L7KQR9</accession>
<dbReference type="PROSITE" id="PS00645">
    <property type="entry name" value="COMPLEX1_51K_2"/>
    <property type="match status" value="1"/>
</dbReference>
<evidence type="ECO:0000313" key="8">
    <source>
        <dbReference type="Proteomes" id="UP000514720"/>
    </source>
</evidence>
<dbReference type="FunFam" id="1.20.1440.230:FF:000001">
    <property type="entry name" value="Mitochondrial NADH dehydrogenase flavoprotein 1"/>
    <property type="match status" value="1"/>
</dbReference>
<dbReference type="GO" id="GO:0010181">
    <property type="term" value="F:FMN binding"/>
    <property type="evidence" value="ECO:0007669"/>
    <property type="project" value="InterPro"/>
</dbReference>
<protein>
    <submittedName>
        <fullName evidence="7">NADH-quinone oxidoreductase subunit NuoF</fullName>
    </submittedName>
</protein>
<dbReference type="PANTHER" id="PTHR43578">
    <property type="entry name" value="NADH-QUINONE OXIDOREDUCTASE SUBUNIT F"/>
    <property type="match status" value="1"/>
</dbReference>
<dbReference type="Gene3D" id="3.30.70.20">
    <property type="match status" value="1"/>
</dbReference>
<dbReference type="GO" id="GO:0051539">
    <property type="term" value="F:4 iron, 4 sulfur cluster binding"/>
    <property type="evidence" value="ECO:0007669"/>
    <property type="project" value="UniProtKB-KW"/>
</dbReference>
<dbReference type="PANTHER" id="PTHR43578:SF3">
    <property type="entry name" value="NADH-QUINONE OXIDOREDUCTASE SUBUNIT F"/>
    <property type="match status" value="1"/>
</dbReference>
<feature type="domain" description="4Fe-4S ferredoxin-type" evidence="6">
    <location>
        <begin position="569"/>
        <end position="596"/>
    </location>
</feature>
<dbReference type="KEGG" id="xcl:G4Z02_04360"/>
<dbReference type="FunFam" id="3.40.50.11540:FF:000001">
    <property type="entry name" value="NADH dehydrogenase [ubiquinone] flavoprotein 1, mitochondrial"/>
    <property type="match status" value="1"/>
</dbReference>
<sequence length="596" mass="64737">MIERAHVLICSGSMCVSRGAKSLRSEFEEHLTRLGIRDEIKLVNTGCVGLCEQGPFVIIYPEGVFYALVKNKDIKTICEEHLYKGRIVEKLVFDEAMTDEKEIKAFDEIKFYSKQTRVALRNCGLINPDDIEEYIARDGYRGLGKALLEMTPLEVIEEMQASGLRGRGGGGFPTGLKWKFAYQNESDQKFVICNADEGDPGAFMDRALLEGDPHAVLEGLMIAGYAIGADKGYIYVRIEYPTAIEKLKIAISQAKELGLLGKNIFGSGFDFDIEIRLGAGAFVCGEETALIASIEGGRGMSRNKPPFPAAKGLWGKPTIINNVETLANVSAILYIGAKEFAKIGTEKSKGTKVFSLGGNIKNAGLVEVPMGTTLREVIYEIGGGIPQNKQLKAVQTGGPSGGAIPESLLDMPIEYETLVEAGSMMGSGGMVVIDEDNCMVDICRFYLEFTVDESCGKCTPCREGTKKMYEMLEIISSGEGTLEDIDRLEKLAKMVKSSSLCGLGQAAPNPILSMLEHFREEFEAHVVDKRCPGGVCKPLIHLEITKDCIGCTKCATNCPVDCISGSIKQLHEIDTSACIKCGICKNICPVDAIISV</sequence>
<dbReference type="InterPro" id="IPR017896">
    <property type="entry name" value="4Fe4S_Fe-S-bd"/>
</dbReference>
<proteinExistence type="inferred from homology"/>
<dbReference type="Gene3D" id="3.40.30.10">
    <property type="entry name" value="Glutaredoxin"/>
    <property type="match status" value="1"/>
</dbReference>
<dbReference type="EMBL" id="CP048914">
    <property type="protein sequence ID" value="QMS85017.1"/>
    <property type="molecule type" value="Genomic_DNA"/>
</dbReference>
<name>A0A7L7KQR9_9MOLU</name>
<dbReference type="Gene3D" id="1.20.1440.230">
    <property type="entry name" value="NADH-ubiquinone oxidoreductase 51kDa subunit, iron-sulphur binding domain"/>
    <property type="match status" value="1"/>
</dbReference>